<dbReference type="RefSeq" id="WP_213118118.1">
    <property type="nucleotide sequence ID" value="NZ_JAGYPF010000003.1"/>
</dbReference>
<protein>
    <submittedName>
        <fullName evidence="1">YheC/YheD family protein</fullName>
    </submittedName>
</protein>
<evidence type="ECO:0000313" key="1">
    <source>
        <dbReference type="EMBL" id="MBS4213572.1"/>
    </source>
</evidence>
<proteinExistence type="predicted"/>
<organism evidence="1 2">
    <name type="scientific">Neobacillus rhizophilus</name>
    <dbReference type="NCBI Taxonomy" id="2833579"/>
    <lineage>
        <taxon>Bacteria</taxon>
        <taxon>Bacillati</taxon>
        <taxon>Bacillota</taxon>
        <taxon>Bacilli</taxon>
        <taxon>Bacillales</taxon>
        <taxon>Bacillaceae</taxon>
        <taxon>Neobacillus</taxon>
    </lineage>
</organism>
<sequence>MSLGLNNLLRNIIINVSSNKIGRKQHIIQQKLDLNFYNNQVIDYRLYLAKDQTGKWLCTGWVAKNGVPGSIVSNHSNGGTVQPAFYTLQESLGLTSETTEDLKQQFFTVACRAAECLEKQSGKLFGDLGVDMAVDKNKHIWIIELSHRFVDDTLPPCYK</sequence>
<reference evidence="1" key="1">
    <citation type="submission" date="2021-05" db="EMBL/GenBank/DDBJ databases">
        <title>Novel Bacillus species.</title>
        <authorList>
            <person name="Liu G."/>
        </authorList>
    </citation>
    <scope>NUCLEOTIDE SEQUENCE</scope>
    <source>
        <strain evidence="1">FJAT-49825</strain>
    </source>
</reference>
<dbReference type="SUPFAM" id="SSF56059">
    <property type="entry name" value="Glutathione synthetase ATP-binding domain-like"/>
    <property type="match status" value="1"/>
</dbReference>
<keyword evidence="2" id="KW-1185">Reference proteome</keyword>
<evidence type="ECO:0000313" key="2">
    <source>
        <dbReference type="Proteomes" id="UP000679749"/>
    </source>
</evidence>
<gene>
    <name evidence="1" type="ORF">KHA99_14045</name>
</gene>
<dbReference type="AlphaFoldDB" id="A0A942U6V0"/>
<dbReference type="Pfam" id="PF14398">
    <property type="entry name" value="ATPgrasp_YheCD"/>
    <property type="match status" value="1"/>
</dbReference>
<dbReference type="EMBL" id="JAGYPF010000003">
    <property type="protein sequence ID" value="MBS4213572.1"/>
    <property type="molecule type" value="Genomic_DNA"/>
</dbReference>
<dbReference type="InterPro" id="IPR026838">
    <property type="entry name" value="YheC/D"/>
</dbReference>
<name>A0A942U6V0_9BACI</name>
<comment type="caution">
    <text evidence="1">The sequence shown here is derived from an EMBL/GenBank/DDBJ whole genome shotgun (WGS) entry which is preliminary data.</text>
</comment>
<dbReference type="Proteomes" id="UP000679749">
    <property type="component" value="Unassembled WGS sequence"/>
</dbReference>
<accession>A0A942U6V0</accession>